<proteinExistence type="predicted"/>
<accession>A0ACA9PRY8</accession>
<keyword evidence="2" id="KW-1185">Reference proteome</keyword>
<reference evidence="1" key="1">
    <citation type="submission" date="2021-06" db="EMBL/GenBank/DDBJ databases">
        <authorList>
            <person name="Kallberg Y."/>
            <person name="Tangrot J."/>
            <person name="Rosling A."/>
        </authorList>
    </citation>
    <scope>NUCLEOTIDE SEQUENCE</scope>
    <source>
        <strain evidence="1">MA461A</strain>
    </source>
</reference>
<evidence type="ECO:0000313" key="2">
    <source>
        <dbReference type="Proteomes" id="UP000789920"/>
    </source>
</evidence>
<evidence type="ECO:0000313" key="1">
    <source>
        <dbReference type="EMBL" id="CAG8721828.1"/>
    </source>
</evidence>
<feature type="non-terminal residue" evidence="1">
    <location>
        <position position="1"/>
    </location>
</feature>
<gene>
    <name evidence="1" type="ORF">RPERSI_LOCUS11362</name>
</gene>
<dbReference type="EMBL" id="CAJVQC010023331">
    <property type="protein sequence ID" value="CAG8721828.1"/>
    <property type="molecule type" value="Genomic_DNA"/>
</dbReference>
<name>A0ACA9PRY8_9GLOM</name>
<sequence>QILIIQTHEDKLEIPQEVYSSDENNFFNTYESEDNLDKVKSYHIDGIQTDDEKLFLNPWKDVYSPAIYLTTIKEISTSSNSNKPELSPTEIVNRLVNVEILNNEQQIEAIHILEKFCGLFTSGLDELGQYQEIQHKINTGNAKPIK</sequence>
<dbReference type="Proteomes" id="UP000789920">
    <property type="component" value="Unassembled WGS sequence"/>
</dbReference>
<protein>
    <submittedName>
        <fullName evidence="1">16163_t:CDS:1</fullName>
    </submittedName>
</protein>
<organism evidence="1 2">
    <name type="scientific">Racocetra persica</name>
    <dbReference type="NCBI Taxonomy" id="160502"/>
    <lineage>
        <taxon>Eukaryota</taxon>
        <taxon>Fungi</taxon>
        <taxon>Fungi incertae sedis</taxon>
        <taxon>Mucoromycota</taxon>
        <taxon>Glomeromycotina</taxon>
        <taxon>Glomeromycetes</taxon>
        <taxon>Diversisporales</taxon>
        <taxon>Gigasporaceae</taxon>
        <taxon>Racocetra</taxon>
    </lineage>
</organism>
<comment type="caution">
    <text evidence="1">The sequence shown here is derived from an EMBL/GenBank/DDBJ whole genome shotgun (WGS) entry which is preliminary data.</text>
</comment>